<evidence type="ECO:0000313" key="1">
    <source>
        <dbReference type="EMBL" id="SVA27804.1"/>
    </source>
</evidence>
<gene>
    <name evidence="1" type="ORF">METZ01_LOCUS80658</name>
</gene>
<dbReference type="EMBL" id="UINC01006486">
    <property type="protein sequence ID" value="SVA27804.1"/>
    <property type="molecule type" value="Genomic_DNA"/>
</dbReference>
<organism evidence="1">
    <name type="scientific">marine metagenome</name>
    <dbReference type="NCBI Taxonomy" id="408172"/>
    <lineage>
        <taxon>unclassified sequences</taxon>
        <taxon>metagenomes</taxon>
        <taxon>ecological metagenomes</taxon>
    </lineage>
</organism>
<sequence length="98" mass="11000">MKRVAEALANNEEFDRRRQAVGWKLYRKEEPLEGGVLLYISVIDPVVPNADYWVPQILNEAFPTEVQELYEAYAGAFAHGETLLNLTPVDLGLAVAEP</sequence>
<proteinExistence type="predicted"/>
<accession>A0A381UIL4</accession>
<dbReference type="AlphaFoldDB" id="A0A381UIL4"/>
<name>A0A381UIL4_9ZZZZ</name>
<reference evidence="1" key="1">
    <citation type="submission" date="2018-05" db="EMBL/GenBank/DDBJ databases">
        <authorList>
            <person name="Lanie J.A."/>
            <person name="Ng W.-L."/>
            <person name="Kazmierczak K.M."/>
            <person name="Andrzejewski T.M."/>
            <person name="Davidsen T.M."/>
            <person name="Wayne K.J."/>
            <person name="Tettelin H."/>
            <person name="Glass J.I."/>
            <person name="Rusch D."/>
            <person name="Podicherti R."/>
            <person name="Tsui H.-C.T."/>
            <person name="Winkler M.E."/>
        </authorList>
    </citation>
    <scope>NUCLEOTIDE SEQUENCE</scope>
</reference>
<protein>
    <submittedName>
        <fullName evidence="1">Uncharacterized protein</fullName>
    </submittedName>
</protein>